<name>A0A087SM33_AUXPR</name>
<dbReference type="AlphaFoldDB" id="A0A087SM33"/>
<evidence type="ECO:0000313" key="2">
    <source>
        <dbReference type="Proteomes" id="UP000028924"/>
    </source>
</evidence>
<protein>
    <submittedName>
        <fullName evidence="1">Uncharacterized protein</fullName>
    </submittedName>
</protein>
<dbReference type="RefSeq" id="XP_011399735.1">
    <property type="nucleotide sequence ID" value="XM_011401433.1"/>
</dbReference>
<accession>A0A087SM33</accession>
<proteinExistence type="predicted"/>
<dbReference type="KEGG" id="apro:F751_0719"/>
<evidence type="ECO:0000313" key="1">
    <source>
        <dbReference type="EMBL" id="KFM26787.1"/>
    </source>
</evidence>
<dbReference type="EMBL" id="KL662135">
    <property type="protein sequence ID" value="KFM26787.1"/>
    <property type="molecule type" value="Genomic_DNA"/>
</dbReference>
<reference evidence="1 2" key="1">
    <citation type="journal article" date="2014" name="BMC Genomics">
        <title>Oil accumulation mechanisms of the oleaginous microalga Chlorella protothecoides revealed through its genome, transcriptomes, and proteomes.</title>
        <authorList>
            <person name="Gao C."/>
            <person name="Wang Y."/>
            <person name="Shen Y."/>
            <person name="Yan D."/>
            <person name="He X."/>
            <person name="Dai J."/>
            <person name="Wu Q."/>
        </authorList>
    </citation>
    <scope>NUCLEOTIDE SEQUENCE [LARGE SCALE GENOMIC DNA]</scope>
    <source>
        <strain evidence="1 2">0710</strain>
    </source>
</reference>
<gene>
    <name evidence="1" type="ORF">F751_0719</name>
</gene>
<sequence>MVAHASCFCTLHELVQHLEWREGTRDATDPVIPTECTKLVTSQACCAKDSK</sequence>
<dbReference type="Proteomes" id="UP000028924">
    <property type="component" value="Unassembled WGS sequence"/>
</dbReference>
<organism evidence="1 2">
    <name type="scientific">Auxenochlorella protothecoides</name>
    <name type="common">Green microalga</name>
    <name type="synonym">Chlorella protothecoides</name>
    <dbReference type="NCBI Taxonomy" id="3075"/>
    <lineage>
        <taxon>Eukaryota</taxon>
        <taxon>Viridiplantae</taxon>
        <taxon>Chlorophyta</taxon>
        <taxon>core chlorophytes</taxon>
        <taxon>Trebouxiophyceae</taxon>
        <taxon>Chlorellales</taxon>
        <taxon>Chlorellaceae</taxon>
        <taxon>Auxenochlorella</taxon>
    </lineage>
</organism>
<dbReference type="GeneID" id="23612110"/>
<keyword evidence="2" id="KW-1185">Reference proteome</keyword>